<evidence type="ECO:0000256" key="6">
    <source>
        <dbReference type="ARBA" id="ARBA00022695"/>
    </source>
</evidence>
<dbReference type="SMART" id="SM00480">
    <property type="entry name" value="POL3Bc"/>
    <property type="match status" value="1"/>
</dbReference>
<evidence type="ECO:0000259" key="11">
    <source>
        <dbReference type="Pfam" id="PF00712"/>
    </source>
</evidence>
<keyword evidence="8 10" id="KW-0239">DNA-directed DNA polymerase</keyword>
<feature type="domain" description="DNA polymerase III beta sliding clamp C-terminal" evidence="13">
    <location>
        <begin position="248"/>
        <end position="367"/>
    </location>
</feature>
<gene>
    <name evidence="14" type="primary">dnaN</name>
    <name evidence="14" type="ORF">ABC977_09975</name>
</gene>
<accession>A0ABV4BHD0</accession>
<dbReference type="NCBIfam" id="TIGR00663">
    <property type="entry name" value="dnan"/>
    <property type="match status" value="1"/>
</dbReference>
<dbReference type="Gene3D" id="3.10.150.10">
    <property type="entry name" value="DNA Polymerase III, subunit A, domain 2"/>
    <property type="match status" value="1"/>
</dbReference>
<dbReference type="CDD" id="cd00140">
    <property type="entry name" value="beta_clamp"/>
    <property type="match status" value="1"/>
</dbReference>
<dbReference type="Proteomes" id="UP001564408">
    <property type="component" value="Unassembled WGS sequence"/>
</dbReference>
<evidence type="ECO:0000313" key="15">
    <source>
        <dbReference type="Proteomes" id="UP001564408"/>
    </source>
</evidence>
<dbReference type="PIRSF" id="PIRSF000804">
    <property type="entry name" value="DNA_pol_III_b"/>
    <property type="match status" value="1"/>
</dbReference>
<evidence type="ECO:0000313" key="14">
    <source>
        <dbReference type="EMBL" id="MEY6432732.1"/>
    </source>
</evidence>
<keyword evidence="15" id="KW-1185">Reference proteome</keyword>
<organism evidence="14 15">
    <name type="scientific">Thioalkalicoccus limnaeus</name>
    <dbReference type="NCBI Taxonomy" id="120681"/>
    <lineage>
        <taxon>Bacteria</taxon>
        <taxon>Pseudomonadati</taxon>
        <taxon>Pseudomonadota</taxon>
        <taxon>Gammaproteobacteria</taxon>
        <taxon>Chromatiales</taxon>
        <taxon>Chromatiaceae</taxon>
        <taxon>Thioalkalicoccus</taxon>
    </lineage>
</organism>
<evidence type="ECO:0000256" key="3">
    <source>
        <dbReference type="ARBA" id="ARBA00021035"/>
    </source>
</evidence>
<name>A0ABV4BHD0_9GAMM</name>
<dbReference type="InterPro" id="IPR046938">
    <property type="entry name" value="DNA_clamp_sf"/>
</dbReference>
<keyword evidence="5 10" id="KW-0808">Transferase</keyword>
<evidence type="ECO:0000256" key="1">
    <source>
        <dbReference type="ARBA" id="ARBA00004496"/>
    </source>
</evidence>
<dbReference type="EMBL" id="JBDKXB010000011">
    <property type="protein sequence ID" value="MEY6432732.1"/>
    <property type="molecule type" value="Genomic_DNA"/>
</dbReference>
<dbReference type="InterPro" id="IPR022634">
    <property type="entry name" value="DNA_polIII_beta_N"/>
</dbReference>
<evidence type="ECO:0000256" key="10">
    <source>
        <dbReference type="PIRNR" id="PIRNR000804"/>
    </source>
</evidence>
<evidence type="ECO:0000256" key="9">
    <source>
        <dbReference type="ARBA" id="ARBA00023125"/>
    </source>
</evidence>
<proteinExistence type="inferred from homology"/>
<evidence type="ECO:0000256" key="2">
    <source>
        <dbReference type="ARBA" id="ARBA00010752"/>
    </source>
</evidence>
<feature type="domain" description="DNA polymerase III beta sliding clamp central" evidence="12">
    <location>
        <begin position="133"/>
        <end position="245"/>
    </location>
</feature>
<evidence type="ECO:0000256" key="4">
    <source>
        <dbReference type="ARBA" id="ARBA00022490"/>
    </source>
</evidence>
<sequence>MEFRANRRALMKGLGQVIGVIERRQTLPMLSNLLCEAGDGILTLTGTDLEVEITAQVPIDSIEEGTCTVPGRKFFDICRALPDDANVKLRATEEKALLSSGRGRYVLMTMNASAYPRMTMDSQQWTLRPTIDVWRRLLDKTAFAMAHQDVRYYLNGILLVFGEKQLSAVATDGHRLAKVDVDHNELTGEATQIILPAKTVQELKRIIANEDADQIVSTSVSERMACIEFAETRLISKLVDGRYPDYERVIPVGLREEARIEVDALRSGLLRAAVLSNEKYKGVRFEFKKERLRLVANNPEQEEAEEEIEIDYDGPEIVIGFNVGYVLDVLSAVSEATVRIGFSDGNSSSVWQGVGGEREIFVIMPMRL</sequence>
<evidence type="ECO:0000256" key="7">
    <source>
        <dbReference type="ARBA" id="ARBA00022705"/>
    </source>
</evidence>
<dbReference type="Pfam" id="PF02767">
    <property type="entry name" value="DNA_pol3_beta_2"/>
    <property type="match status" value="1"/>
</dbReference>
<dbReference type="InterPro" id="IPR022635">
    <property type="entry name" value="DNA_polIII_beta_C"/>
</dbReference>
<keyword evidence="7 10" id="KW-0235">DNA replication</keyword>
<dbReference type="Gene3D" id="3.70.10.10">
    <property type="match status" value="1"/>
</dbReference>
<dbReference type="GO" id="GO:0003887">
    <property type="term" value="F:DNA-directed DNA polymerase activity"/>
    <property type="evidence" value="ECO:0007669"/>
    <property type="project" value="UniProtKB-EC"/>
</dbReference>
<protein>
    <recommendedName>
        <fullName evidence="3 10">Beta sliding clamp</fullName>
    </recommendedName>
</protein>
<reference evidence="14 15" key="1">
    <citation type="submission" date="2024-05" db="EMBL/GenBank/DDBJ databases">
        <title>Genome Sequence and Characterization of the New Strain Purple Sulfur Bacterium of Genus Thioalkalicoccus.</title>
        <authorList>
            <person name="Bryantseva I.A."/>
            <person name="Kyndt J.A."/>
            <person name="Imhoff J.F."/>
        </authorList>
    </citation>
    <scope>NUCLEOTIDE SEQUENCE [LARGE SCALE GENOMIC DNA]</scope>
    <source>
        <strain evidence="14 15">Um2</strain>
    </source>
</reference>
<dbReference type="InterPro" id="IPR001001">
    <property type="entry name" value="DNA_polIII_beta"/>
</dbReference>
<dbReference type="Pfam" id="PF02768">
    <property type="entry name" value="DNA_pol3_beta_3"/>
    <property type="match status" value="1"/>
</dbReference>
<comment type="similarity">
    <text evidence="2 10">Belongs to the beta sliding clamp family.</text>
</comment>
<feature type="domain" description="DNA polymerase III beta sliding clamp N-terminal" evidence="11">
    <location>
        <begin position="1"/>
        <end position="118"/>
    </location>
</feature>
<evidence type="ECO:0000259" key="13">
    <source>
        <dbReference type="Pfam" id="PF02768"/>
    </source>
</evidence>
<evidence type="ECO:0000256" key="5">
    <source>
        <dbReference type="ARBA" id="ARBA00022679"/>
    </source>
</evidence>
<dbReference type="PANTHER" id="PTHR30478:SF0">
    <property type="entry name" value="BETA SLIDING CLAMP"/>
    <property type="match status" value="1"/>
</dbReference>
<evidence type="ECO:0000256" key="8">
    <source>
        <dbReference type="ARBA" id="ARBA00022932"/>
    </source>
</evidence>
<evidence type="ECO:0000259" key="12">
    <source>
        <dbReference type="Pfam" id="PF02767"/>
    </source>
</evidence>
<keyword evidence="4 10" id="KW-0963">Cytoplasm</keyword>
<keyword evidence="6 10" id="KW-0548">Nucleotidyltransferase</keyword>
<dbReference type="Pfam" id="PF00712">
    <property type="entry name" value="DNA_pol3_beta"/>
    <property type="match status" value="1"/>
</dbReference>
<keyword evidence="9" id="KW-0238">DNA-binding</keyword>
<comment type="subunit">
    <text evidence="10">Forms a ring-shaped head-to-tail homodimer around DNA.</text>
</comment>
<dbReference type="PANTHER" id="PTHR30478">
    <property type="entry name" value="DNA POLYMERASE III SUBUNIT BETA"/>
    <property type="match status" value="1"/>
</dbReference>
<comment type="subcellular location">
    <subcellularLocation>
        <location evidence="1 10">Cytoplasm</location>
    </subcellularLocation>
</comment>
<comment type="caution">
    <text evidence="14">The sequence shown here is derived from an EMBL/GenBank/DDBJ whole genome shotgun (WGS) entry which is preliminary data.</text>
</comment>
<dbReference type="RefSeq" id="WP_369667118.1">
    <property type="nucleotide sequence ID" value="NZ_JBDKXB010000011.1"/>
</dbReference>
<dbReference type="SUPFAM" id="SSF55979">
    <property type="entry name" value="DNA clamp"/>
    <property type="match status" value="3"/>
</dbReference>
<comment type="function">
    <text evidence="10">Confers DNA tethering and processivity to DNA polymerases and other proteins. Acts as a clamp, forming a ring around DNA (a reaction catalyzed by the clamp-loading complex) which diffuses in an ATP-independent manner freely and bidirectionally along dsDNA. Initially characterized for its ability to contact the catalytic subunit of DNA polymerase III (Pol III), a complex, multichain enzyme responsible for most of the replicative synthesis in bacteria; Pol III exhibits 3'-5' exonuclease proofreading activity. The beta chain is required for initiation of replication as well as for processivity of DNA replication.</text>
</comment>
<dbReference type="InterPro" id="IPR022637">
    <property type="entry name" value="DNA_polIII_beta_cen"/>
</dbReference>